<organism evidence="2 3">
    <name type="scientific">Massarina eburnea CBS 473.64</name>
    <dbReference type="NCBI Taxonomy" id="1395130"/>
    <lineage>
        <taxon>Eukaryota</taxon>
        <taxon>Fungi</taxon>
        <taxon>Dikarya</taxon>
        <taxon>Ascomycota</taxon>
        <taxon>Pezizomycotina</taxon>
        <taxon>Dothideomycetes</taxon>
        <taxon>Pleosporomycetidae</taxon>
        <taxon>Pleosporales</taxon>
        <taxon>Massarineae</taxon>
        <taxon>Massarinaceae</taxon>
        <taxon>Massarina</taxon>
    </lineage>
</organism>
<name>A0A6A6S9Y2_9PLEO</name>
<accession>A0A6A6S9Y2</accession>
<dbReference type="AlphaFoldDB" id="A0A6A6S9Y2"/>
<dbReference type="Proteomes" id="UP000799753">
    <property type="component" value="Unassembled WGS sequence"/>
</dbReference>
<dbReference type="EMBL" id="MU006778">
    <property type="protein sequence ID" value="KAF2644545.1"/>
    <property type="molecule type" value="Genomic_DNA"/>
</dbReference>
<dbReference type="OrthoDB" id="3777260at2759"/>
<protein>
    <submittedName>
        <fullName evidence="2">Uncharacterized protein</fullName>
    </submittedName>
</protein>
<reference evidence="2" key="1">
    <citation type="journal article" date="2020" name="Stud. Mycol.">
        <title>101 Dothideomycetes genomes: a test case for predicting lifestyles and emergence of pathogens.</title>
        <authorList>
            <person name="Haridas S."/>
            <person name="Albert R."/>
            <person name="Binder M."/>
            <person name="Bloem J."/>
            <person name="Labutti K."/>
            <person name="Salamov A."/>
            <person name="Andreopoulos B."/>
            <person name="Baker S."/>
            <person name="Barry K."/>
            <person name="Bills G."/>
            <person name="Bluhm B."/>
            <person name="Cannon C."/>
            <person name="Castanera R."/>
            <person name="Culley D."/>
            <person name="Daum C."/>
            <person name="Ezra D."/>
            <person name="Gonzalez J."/>
            <person name="Henrissat B."/>
            <person name="Kuo A."/>
            <person name="Liang C."/>
            <person name="Lipzen A."/>
            <person name="Lutzoni F."/>
            <person name="Magnuson J."/>
            <person name="Mondo S."/>
            <person name="Nolan M."/>
            <person name="Ohm R."/>
            <person name="Pangilinan J."/>
            <person name="Park H.-J."/>
            <person name="Ramirez L."/>
            <person name="Alfaro M."/>
            <person name="Sun H."/>
            <person name="Tritt A."/>
            <person name="Yoshinaga Y."/>
            <person name="Zwiers L.-H."/>
            <person name="Turgeon B."/>
            <person name="Goodwin S."/>
            <person name="Spatafora J."/>
            <person name="Crous P."/>
            <person name="Grigoriev I."/>
        </authorList>
    </citation>
    <scope>NUCLEOTIDE SEQUENCE</scope>
    <source>
        <strain evidence="2">CBS 473.64</strain>
    </source>
</reference>
<evidence type="ECO:0000313" key="2">
    <source>
        <dbReference type="EMBL" id="KAF2644545.1"/>
    </source>
</evidence>
<feature type="coiled-coil region" evidence="1">
    <location>
        <begin position="262"/>
        <end position="309"/>
    </location>
</feature>
<evidence type="ECO:0000256" key="1">
    <source>
        <dbReference type="SAM" id="Coils"/>
    </source>
</evidence>
<keyword evidence="3" id="KW-1185">Reference proteome</keyword>
<gene>
    <name evidence="2" type="ORF">P280DRAFT_545995</name>
</gene>
<keyword evidence="1" id="KW-0175">Coiled coil</keyword>
<proteinExistence type="predicted"/>
<evidence type="ECO:0000313" key="3">
    <source>
        <dbReference type="Proteomes" id="UP000799753"/>
    </source>
</evidence>
<sequence length="419" mass="47454">MAMNATDDLISLTSDEAATPPPARPVLAPSPAILGPPTFGVMGKAKPHGNGGGDSFADLMTLMRTKPSYTQAHTQFRSPVPVPVPVTNDMTFSAALTYRSTSDISPTLIDTDTDPDSDEQDLDRRLASLRAEVAAVKLQETETEHPVVRVTQGVWDTMMAEISSLKNELCDRDVSVGKLRYQLTANKDYKAAMGRELNHKEAELYKKDLEIHVLQEKLSKYEATLSELEQCKAELGYLRTTKSNEETHVKNERLIKQRDQKLHEANNLILKWQDRYEDLRESLPSRKAFQDLQAELTKKSKEVDLHRERHRHTNRHLELALVNLQKSKDGMSLRGAYHLIVPSGKTTLPKLVFPCIECFMKNGDCDDKNQCQNCENSGEKCARFRCSIRHITLDCQETPCRLLHDANGWVMLKQQRSQW</sequence>